<dbReference type="GO" id="GO:0035735">
    <property type="term" value="P:intraciliary transport involved in cilium assembly"/>
    <property type="evidence" value="ECO:0007669"/>
    <property type="project" value="InterPro"/>
</dbReference>
<comment type="caution">
    <text evidence="3">The sequence shown here is derived from an EMBL/GenBank/DDBJ whole genome shotgun (WGS) entry which is preliminary data.</text>
</comment>
<dbReference type="EMBL" id="LGRX02006955">
    <property type="protein sequence ID" value="KAK3275882.1"/>
    <property type="molecule type" value="Genomic_DNA"/>
</dbReference>
<feature type="compositionally biased region" description="Low complexity" evidence="2">
    <location>
        <begin position="539"/>
        <end position="562"/>
    </location>
</feature>
<feature type="compositionally biased region" description="Low complexity" evidence="2">
    <location>
        <begin position="615"/>
        <end position="634"/>
    </location>
</feature>
<gene>
    <name evidence="3" type="ORF">CYMTET_16011</name>
</gene>
<keyword evidence="4" id="KW-1185">Reference proteome</keyword>
<dbReference type="GO" id="GO:0005929">
    <property type="term" value="C:cilium"/>
    <property type="evidence" value="ECO:0007669"/>
    <property type="project" value="GOC"/>
</dbReference>
<sequence length="1401" mass="154332">MKSRVPSGRQSATVQTGADSRQSSARDAPGIQTKSDSAIGKTSTRRPSTTTAPVRSAAKKAVDATSAATSTSSKVSATKSVPGKAKTAPRAGATRGNSAILRNTSNLDPKGARAAGADCNPKKGHSHVRFEVAAEATHVTTARGARLADKCNKAKERLEARQDVAARSIQRWYRRLRSQRVQPESPAGIGRAHRDEEHDESAASSPDLSCLSLRHKQPAKEKGSTFMVSELDDEEEALLAAAMHGGGGYSPPVAARKCSSSGLRGSIRDSILSHGLGRSLQRSVTQSSIRESIRGSGSGGESDPRLSGTLDLDEFEEFTREVAARIIQHYYKEHRTRAALATETAPGCGSPVRAPQGTTYRDAGAWELVPSPESEWSPPESAGRRQAAGGAGYADALADGIAATHPVEDVQQELFDMPRRGSTTRLCGTRPTDMAPRCDGEAQDNLSIDNGLGVSIEGRHSVLKMLDEMEAEHRGFEDDDEAESPVRQTKGTRIMSAKEARHKESKESNQNDSPPSPRRHSPKPVPWELPAKGSPASPPAARRALQYAQSPAISPDPDSSSQGTPLVPARRAEDLASSPEDVRPQAEDLASSLADDRPQAQDLASSLADDRPQAEARPGGAPARPSPASSGAAPSPKPGWGRWGRSEEVPAEEEEAPATGAGQRGACGGTSQTSSTREPCGWQRPPSKVPARESAQNTEDEVARSLSRQPPPPHPAPGIPQPASRSRYTCAGAVETEAEIEAEAAASRKPIAVQIPRLSLTQSQDPGSEKMTNILQFLDEVESAHEEGVSARTAESSLPSTRTESTLTSRAAPCASPWQTQTAGLVSNDPTPRTAGVALVSLTRGAEPVGGAQSQQLATSVYDGVKAKMKDLRGQVAHRDETIRQLQEQVEEGLEREAAQQRAAAAAVEAAVEEQRQEGEATVARHLAFIDRLLADKDALTAKCAELAAQISSSEDQFEDRKLQLQKQWANELKKQKDAWEAAESSKREAWMSDKTREVKELTIRGLEPEIQRLVAKHKAETRRLEEKHADILKRQYDEQSQQQEQYSRQLRDRLLKEREDMVEKERLAGMARLREQAERYEAQAQAQRMRLGTENEVVLERAQAQLREEKARADEVSVRLKRQLDAREEEVRQEAQKEREELKRRHGSELNALKEKFEVQQETWRMHVQDQARKELEERETTLRTKLEKERDEQVEHIMERAEQEAASSRESARKEQELELRQLQARCEAAEAQRHQVEERLSDKHQRTSEAHKEARRRLESTEKQLAATEKELAAKSESIAWLERNLEAAKSDTAAHDRDLRSMFAEKDVLHQQKLQALEDAQALLQQRADAANQEMQSLRARKDKEMEQLEARVRQTISRKDETITQQRDQLSTVMQQLRHTEQVLQRQQEDILRTSQ</sequence>
<feature type="region of interest" description="Disordered" evidence="2">
    <location>
        <begin position="1170"/>
        <end position="1196"/>
    </location>
</feature>
<feature type="compositionally biased region" description="Basic and acidic residues" evidence="2">
    <location>
        <begin position="570"/>
        <end position="586"/>
    </location>
</feature>
<evidence type="ECO:0008006" key="5">
    <source>
        <dbReference type="Google" id="ProtNLM"/>
    </source>
</evidence>
<accession>A0AAE0L8L0</accession>
<dbReference type="InterPro" id="IPR030465">
    <property type="entry name" value="CEP131"/>
</dbReference>
<feature type="region of interest" description="Disordered" evidence="2">
    <location>
        <begin position="743"/>
        <end position="768"/>
    </location>
</feature>
<feature type="compositionally biased region" description="Polar residues" evidence="2">
    <location>
        <begin position="817"/>
        <end position="831"/>
    </location>
</feature>
<feature type="compositionally biased region" description="Low complexity" evidence="2">
    <location>
        <begin position="45"/>
        <end position="56"/>
    </location>
</feature>
<organism evidence="3 4">
    <name type="scientific">Cymbomonas tetramitiformis</name>
    <dbReference type="NCBI Taxonomy" id="36881"/>
    <lineage>
        <taxon>Eukaryota</taxon>
        <taxon>Viridiplantae</taxon>
        <taxon>Chlorophyta</taxon>
        <taxon>Pyramimonadophyceae</taxon>
        <taxon>Pyramimonadales</taxon>
        <taxon>Pyramimonadaceae</taxon>
        <taxon>Cymbomonas</taxon>
    </lineage>
</organism>
<feature type="region of interest" description="Disordered" evidence="2">
    <location>
        <begin position="1239"/>
        <end position="1262"/>
    </location>
</feature>
<protein>
    <recommendedName>
        <fullName evidence="5">Centrosomal protein of 131 kDa</fullName>
    </recommendedName>
</protein>
<feature type="region of interest" description="Disordered" evidence="2">
    <location>
        <begin position="370"/>
        <end position="390"/>
    </location>
</feature>
<dbReference type="Proteomes" id="UP001190700">
    <property type="component" value="Unassembled WGS sequence"/>
</dbReference>
<feature type="region of interest" description="Disordered" evidence="2">
    <location>
        <begin position="177"/>
        <end position="225"/>
    </location>
</feature>
<feature type="compositionally biased region" description="Polar residues" evidence="2">
    <location>
        <begin position="8"/>
        <end position="25"/>
    </location>
</feature>
<feature type="coiled-coil region" evidence="1">
    <location>
        <begin position="869"/>
        <end position="957"/>
    </location>
</feature>
<feature type="compositionally biased region" description="Basic and acidic residues" evidence="2">
    <location>
        <begin position="1127"/>
        <end position="1144"/>
    </location>
</feature>
<feature type="compositionally biased region" description="Low complexity" evidence="2">
    <location>
        <begin position="63"/>
        <end position="81"/>
    </location>
</feature>
<name>A0AAE0L8L0_9CHLO</name>
<feature type="region of interest" description="Disordered" evidence="2">
    <location>
        <begin position="1"/>
        <end position="124"/>
    </location>
</feature>
<feature type="compositionally biased region" description="Pro residues" evidence="2">
    <location>
        <begin position="709"/>
        <end position="720"/>
    </location>
</feature>
<proteinExistence type="predicted"/>
<feature type="coiled-coil region" evidence="1">
    <location>
        <begin position="1318"/>
        <end position="1395"/>
    </location>
</feature>
<evidence type="ECO:0000313" key="3">
    <source>
        <dbReference type="EMBL" id="KAK3275882.1"/>
    </source>
</evidence>
<feature type="compositionally biased region" description="Basic and acidic residues" evidence="2">
    <location>
        <begin position="496"/>
        <end position="509"/>
    </location>
</feature>
<dbReference type="PANTHER" id="PTHR31540">
    <property type="entry name" value="CENTROSOMAL PROTEIN OF 131 KDA"/>
    <property type="match status" value="1"/>
</dbReference>
<feature type="compositionally biased region" description="Polar residues" evidence="2">
    <location>
        <begin position="95"/>
        <end position="107"/>
    </location>
</feature>
<evidence type="ECO:0000256" key="2">
    <source>
        <dbReference type="SAM" id="MobiDB-lite"/>
    </source>
</evidence>
<feature type="region of interest" description="Disordered" evidence="2">
    <location>
        <begin position="421"/>
        <end position="444"/>
    </location>
</feature>
<dbReference type="PANTHER" id="PTHR31540:SF1">
    <property type="entry name" value="CENTROSOMAL PROTEIN OF 131 KDA"/>
    <property type="match status" value="1"/>
</dbReference>
<feature type="compositionally biased region" description="Polar residues" evidence="2">
    <location>
        <begin position="759"/>
        <end position="768"/>
    </location>
</feature>
<feature type="region of interest" description="Disordered" evidence="2">
    <location>
        <begin position="1127"/>
        <end position="1148"/>
    </location>
</feature>
<evidence type="ECO:0000313" key="4">
    <source>
        <dbReference type="Proteomes" id="UP001190700"/>
    </source>
</evidence>
<reference evidence="3 4" key="1">
    <citation type="journal article" date="2015" name="Genome Biol. Evol.">
        <title>Comparative Genomics of a Bacterivorous Green Alga Reveals Evolutionary Causalities and Consequences of Phago-Mixotrophic Mode of Nutrition.</title>
        <authorList>
            <person name="Burns J.A."/>
            <person name="Paasch A."/>
            <person name="Narechania A."/>
            <person name="Kim E."/>
        </authorList>
    </citation>
    <scope>NUCLEOTIDE SEQUENCE [LARGE SCALE GENOMIC DNA]</scope>
    <source>
        <strain evidence="3 4">PLY_AMNH</strain>
    </source>
</reference>
<feature type="region of interest" description="Disordered" evidence="2">
    <location>
        <begin position="472"/>
        <end position="729"/>
    </location>
</feature>
<feature type="region of interest" description="Disordered" evidence="2">
    <location>
        <begin position="277"/>
        <end position="308"/>
    </location>
</feature>
<keyword evidence="1" id="KW-0175">Coiled coil</keyword>
<feature type="region of interest" description="Disordered" evidence="2">
    <location>
        <begin position="783"/>
        <end position="832"/>
    </location>
</feature>
<feature type="compositionally biased region" description="Polar residues" evidence="2">
    <location>
        <begin position="793"/>
        <end position="809"/>
    </location>
</feature>
<evidence type="ECO:0000256" key="1">
    <source>
        <dbReference type="SAM" id="Coils"/>
    </source>
</evidence>